<dbReference type="OMA" id="ANRGHYD"/>
<dbReference type="InterPro" id="IPR036770">
    <property type="entry name" value="Ankyrin_rpt-contain_sf"/>
</dbReference>
<dbReference type="OrthoDB" id="194358at2759"/>
<dbReference type="Proteomes" id="UP000025227">
    <property type="component" value="Unplaced"/>
</dbReference>
<keyword evidence="3" id="KW-0472">Membrane</keyword>
<evidence type="ECO:0000256" key="3">
    <source>
        <dbReference type="SAM" id="Phobius"/>
    </source>
</evidence>
<accession>A0A7I4Z0Q6</accession>
<feature type="compositionally biased region" description="Low complexity" evidence="2">
    <location>
        <begin position="311"/>
        <end position="326"/>
    </location>
</feature>
<dbReference type="InterPro" id="IPR002110">
    <property type="entry name" value="Ankyrin_rpt"/>
</dbReference>
<dbReference type="PROSITE" id="PS50297">
    <property type="entry name" value="ANK_REP_REGION"/>
    <property type="match status" value="1"/>
</dbReference>
<feature type="compositionally biased region" description="Basic and acidic residues" evidence="2">
    <location>
        <begin position="456"/>
        <end position="468"/>
    </location>
</feature>
<keyword evidence="3" id="KW-0812">Transmembrane</keyword>
<dbReference type="Gene3D" id="1.25.40.20">
    <property type="entry name" value="Ankyrin repeat-containing domain"/>
    <property type="match status" value="1"/>
</dbReference>
<organism evidence="4 5">
    <name type="scientific">Haemonchus contortus</name>
    <name type="common">Barber pole worm</name>
    <dbReference type="NCBI Taxonomy" id="6289"/>
    <lineage>
        <taxon>Eukaryota</taxon>
        <taxon>Metazoa</taxon>
        <taxon>Ecdysozoa</taxon>
        <taxon>Nematoda</taxon>
        <taxon>Chromadorea</taxon>
        <taxon>Rhabditida</taxon>
        <taxon>Rhabditina</taxon>
        <taxon>Rhabditomorpha</taxon>
        <taxon>Strongyloidea</taxon>
        <taxon>Trichostrongylidae</taxon>
        <taxon>Haemonchus</taxon>
    </lineage>
</organism>
<keyword evidence="4" id="KW-1185">Reference proteome</keyword>
<evidence type="ECO:0000313" key="4">
    <source>
        <dbReference type="Proteomes" id="UP000025227"/>
    </source>
</evidence>
<feature type="repeat" description="ANK" evidence="1">
    <location>
        <begin position="51"/>
        <end position="83"/>
    </location>
</feature>
<reference evidence="5" key="1">
    <citation type="submission" date="2020-12" db="UniProtKB">
        <authorList>
            <consortium name="WormBaseParasite"/>
        </authorList>
    </citation>
    <scope>IDENTIFICATION</scope>
    <source>
        <strain evidence="5">MHco3</strain>
    </source>
</reference>
<keyword evidence="3" id="KW-1133">Transmembrane helix</keyword>
<feature type="compositionally biased region" description="Basic and acidic residues" evidence="2">
    <location>
        <begin position="393"/>
        <end position="444"/>
    </location>
</feature>
<dbReference type="SUPFAM" id="SSF48403">
    <property type="entry name" value="Ankyrin repeat"/>
    <property type="match status" value="1"/>
</dbReference>
<feature type="transmembrane region" description="Helical" evidence="3">
    <location>
        <begin position="498"/>
        <end position="521"/>
    </location>
</feature>
<dbReference type="Pfam" id="PF00023">
    <property type="entry name" value="Ank"/>
    <property type="match status" value="1"/>
</dbReference>
<feature type="region of interest" description="Disordered" evidence="2">
    <location>
        <begin position="371"/>
        <end position="489"/>
    </location>
</feature>
<keyword evidence="1" id="KW-0040">ANK repeat</keyword>
<evidence type="ECO:0000256" key="1">
    <source>
        <dbReference type="PROSITE-ProRule" id="PRU00023"/>
    </source>
</evidence>
<dbReference type="SMART" id="SM00248">
    <property type="entry name" value="ANK"/>
    <property type="match status" value="1"/>
</dbReference>
<proteinExistence type="predicted"/>
<dbReference type="WBParaSite" id="HCON_00158910-00001">
    <property type="protein sequence ID" value="HCON_00158910-00001"/>
    <property type="gene ID" value="HCON_00158910"/>
</dbReference>
<evidence type="ECO:0000256" key="2">
    <source>
        <dbReference type="SAM" id="MobiDB-lite"/>
    </source>
</evidence>
<sequence length="529" mass="57953">MFCFNGCRKDVKSRNDIQLEFLEYCLVGDYSKVREMLGTNKVDPKYRHPVNGWTALHWAAHCGNTKVCLLLLERGFSENSRDRHNQTPWEARSLFPADIGGKYLRIPFVQVCPEDNTLLKEILRPRSVRIEEVMAEVNSKRRSSMGADNNNRFAPKYVKKPPLSSSKALSFDSGSSLPISPTTKTGGYYLYGRRDSINKTRFLLVRTSHGDGKQAFKRVTLPGGSTVMQLRKMIEKSMRNGVVKSIWTLPDKVLVEDDSQIAQFADCQKVEVEYDPSPVDPGPAVVPESVKEQPIGSITPANSTMEETKETTPPQEQQGGETAGTGNDYPITLLESELGQHSDPGNVTQEDTSSIEGSIPLEAVPSMDVTPVETEGNDTLSEVESVHKTPLRKSVDSDPGDFVKIDNADNGNQEEHGEPAKLKRVGGDGEQTTERGAGDVESKKLPTATVNPLASEEEKKDVEAKSSEVEQPQEVPAKKSEDKSPYGGLRQWMEKNPAAVRCAATAAAVAGLAGIGAFVYARRVRSGGV</sequence>
<protein>
    <submittedName>
        <fullName evidence="5">ANK_REP_REGION domain-containing protein</fullName>
    </submittedName>
</protein>
<dbReference type="PROSITE" id="PS50088">
    <property type="entry name" value="ANK_REPEAT"/>
    <property type="match status" value="1"/>
</dbReference>
<feature type="region of interest" description="Disordered" evidence="2">
    <location>
        <begin position="294"/>
        <end position="329"/>
    </location>
</feature>
<evidence type="ECO:0000313" key="5">
    <source>
        <dbReference type="WBParaSite" id="HCON_00158910-00001"/>
    </source>
</evidence>
<dbReference type="AlphaFoldDB" id="A0A7I4Z0Q6"/>
<name>A0A7I4Z0Q6_HAECO</name>